<comment type="caution">
    <text evidence="1">The sequence shown here is derived from an EMBL/GenBank/DDBJ whole genome shotgun (WGS) entry which is preliminary data.</text>
</comment>
<accession>A0A8S9NQ83</accession>
<protein>
    <recommendedName>
        <fullName evidence="3">RNase H type-1 domain-containing protein</fullName>
    </recommendedName>
</protein>
<dbReference type="Proteomes" id="UP000712600">
    <property type="component" value="Unassembled WGS sequence"/>
</dbReference>
<proteinExistence type="predicted"/>
<organism evidence="1 2">
    <name type="scientific">Brassica cretica</name>
    <name type="common">Mustard</name>
    <dbReference type="NCBI Taxonomy" id="69181"/>
    <lineage>
        <taxon>Eukaryota</taxon>
        <taxon>Viridiplantae</taxon>
        <taxon>Streptophyta</taxon>
        <taxon>Embryophyta</taxon>
        <taxon>Tracheophyta</taxon>
        <taxon>Spermatophyta</taxon>
        <taxon>Magnoliopsida</taxon>
        <taxon>eudicotyledons</taxon>
        <taxon>Gunneridae</taxon>
        <taxon>Pentapetalae</taxon>
        <taxon>rosids</taxon>
        <taxon>malvids</taxon>
        <taxon>Brassicales</taxon>
        <taxon>Brassicaceae</taxon>
        <taxon>Brassiceae</taxon>
        <taxon>Brassica</taxon>
    </lineage>
</organism>
<sequence length="88" mass="10294">MGSRNLMRRESPLHSELEALRWAMESMIQHSTCQRFGTDCKDLIAMIQEPQLGPTSQLSWKSFRLFGCAFRTSRSAIYQGRKMRLQIR</sequence>
<name>A0A8S9NQ83_BRACR</name>
<evidence type="ECO:0000313" key="1">
    <source>
        <dbReference type="EMBL" id="KAF3504321.1"/>
    </source>
</evidence>
<dbReference type="EMBL" id="QGKX02001621">
    <property type="protein sequence ID" value="KAF3504321.1"/>
    <property type="molecule type" value="Genomic_DNA"/>
</dbReference>
<gene>
    <name evidence="1" type="ORF">F2Q69_00042454</name>
</gene>
<evidence type="ECO:0000313" key="2">
    <source>
        <dbReference type="Proteomes" id="UP000712600"/>
    </source>
</evidence>
<dbReference type="AlphaFoldDB" id="A0A8S9NQ83"/>
<evidence type="ECO:0008006" key="3">
    <source>
        <dbReference type="Google" id="ProtNLM"/>
    </source>
</evidence>
<reference evidence="1" key="1">
    <citation type="submission" date="2019-12" db="EMBL/GenBank/DDBJ databases">
        <title>Genome sequencing and annotation of Brassica cretica.</title>
        <authorList>
            <person name="Studholme D.J."/>
            <person name="Sarris P."/>
        </authorList>
    </citation>
    <scope>NUCLEOTIDE SEQUENCE</scope>
    <source>
        <strain evidence="1">PFS-109/04</strain>
        <tissue evidence="1">Leaf</tissue>
    </source>
</reference>